<feature type="domain" description="Glycosyltransferase family 28 N-terminal" evidence="11">
    <location>
        <begin position="4"/>
        <end position="140"/>
    </location>
</feature>
<dbReference type="HAMAP" id="MF_00033">
    <property type="entry name" value="MurG"/>
    <property type="match status" value="1"/>
</dbReference>
<dbReference type="OrthoDB" id="9808936at2"/>
<proteinExistence type="inferred from homology"/>
<feature type="binding site" evidence="10">
    <location>
        <position position="292"/>
    </location>
    <ligand>
        <name>UDP-N-acetyl-alpha-D-glucosamine</name>
        <dbReference type="ChEBI" id="CHEBI:57705"/>
    </ligand>
</feature>
<evidence type="ECO:0000313" key="13">
    <source>
        <dbReference type="EMBL" id="RRD04946.1"/>
    </source>
</evidence>
<dbReference type="InterPro" id="IPR006009">
    <property type="entry name" value="GlcNAc_MurG"/>
</dbReference>
<organism evidence="13 14">
    <name type="scientific">Arachnia propionica</name>
    <dbReference type="NCBI Taxonomy" id="1750"/>
    <lineage>
        <taxon>Bacteria</taxon>
        <taxon>Bacillati</taxon>
        <taxon>Actinomycetota</taxon>
        <taxon>Actinomycetes</taxon>
        <taxon>Propionibacteriales</taxon>
        <taxon>Propionibacteriaceae</taxon>
        <taxon>Arachnia</taxon>
    </lineage>
</organism>
<keyword evidence="9 10" id="KW-0961">Cell wall biogenesis/degradation</keyword>
<dbReference type="UniPathway" id="UPA00219"/>
<dbReference type="Pfam" id="PF04101">
    <property type="entry name" value="Glyco_tran_28_C"/>
    <property type="match status" value="1"/>
</dbReference>
<dbReference type="RefSeq" id="WP_124844721.1">
    <property type="nucleotide sequence ID" value="NZ_RQZG01000008.1"/>
</dbReference>
<keyword evidence="1 10" id="KW-1003">Cell membrane</keyword>
<protein>
    <recommendedName>
        <fullName evidence="10">UDP-N-acetylglucosamine--N-acetylmuramyl-(pentapeptide) pyrophosphoryl-undecaprenol N-acetylglucosamine transferase</fullName>
        <ecNumber evidence="10">2.4.1.227</ecNumber>
    </recommendedName>
    <alternativeName>
        <fullName evidence="10">Undecaprenyl-PP-MurNAc-pentapeptide-UDPGlcNAc GlcNAc transferase</fullName>
    </alternativeName>
</protein>
<keyword evidence="8 10" id="KW-0131">Cell cycle</keyword>
<evidence type="ECO:0000256" key="8">
    <source>
        <dbReference type="ARBA" id="ARBA00023306"/>
    </source>
</evidence>
<feature type="binding site" evidence="10">
    <location>
        <position position="125"/>
    </location>
    <ligand>
        <name>UDP-N-acetyl-alpha-D-glucosamine</name>
        <dbReference type="ChEBI" id="CHEBI:57705"/>
    </ligand>
</feature>
<comment type="pathway">
    <text evidence="10">Cell wall biogenesis; peptidoglycan biosynthesis.</text>
</comment>
<reference evidence="13 14" key="1">
    <citation type="submission" date="2018-11" db="EMBL/GenBank/DDBJ databases">
        <title>Genomes From Bacteria Associated with the Canine Oral Cavity: a Test Case for Automated Genome-Based Taxonomic Assignment.</title>
        <authorList>
            <person name="Coil D.A."/>
            <person name="Jospin G."/>
            <person name="Darling A.E."/>
            <person name="Wallis C."/>
            <person name="Davis I.J."/>
            <person name="Harris S."/>
            <person name="Eisen J.A."/>
            <person name="Holcombe L.J."/>
            <person name="O'Flynn C."/>
        </authorList>
    </citation>
    <scope>NUCLEOTIDE SEQUENCE [LARGE SCALE GENOMIC DNA]</scope>
    <source>
        <strain evidence="13 14">OH887_COT-365</strain>
    </source>
</reference>
<evidence type="ECO:0000256" key="1">
    <source>
        <dbReference type="ARBA" id="ARBA00022475"/>
    </source>
</evidence>
<gene>
    <name evidence="10 13" type="primary">murG</name>
    <name evidence="13" type="ORF">EII34_08435</name>
</gene>
<keyword evidence="5 10" id="KW-0133">Cell shape</keyword>
<evidence type="ECO:0000256" key="9">
    <source>
        <dbReference type="ARBA" id="ARBA00023316"/>
    </source>
</evidence>
<dbReference type="Pfam" id="PF03033">
    <property type="entry name" value="Glyco_transf_28"/>
    <property type="match status" value="1"/>
</dbReference>
<comment type="caution">
    <text evidence="10">Lacks conserved residue(s) required for the propagation of feature annotation.</text>
</comment>
<evidence type="ECO:0000256" key="6">
    <source>
        <dbReference type="ARBA" id="ARBA00022984"/>
    </source>
</evidence>
<dbReference type="GO" id="GO:0008360">
    <property type="term" value="P:regulation of cell shape"/>
    <property type="evidence" value="ECO:0007669"/>
    <property type="project" value="UniProtKB-KW"/>
</dbReference>
<dbReference type="GO" id="GO:0050511">
    <property type="term" value="F:undecaprenyldiphospho-muramoylpentapeptide beta-N-acetylglucosaminyltransferase activity"/>
    <property type="evidence" value="ECO:0007669"/>
    <property type="project" value="UniProtKB-UniRule"/>
</dbReference>
<keyword evidence="4 10" id="KW-0808">Transferase</keyword>
<keyword evidence="6 10" id="KW-0573">Peptidoglycan synthesis</keyword>
<dbReference type="PANTHER" id="PTHR21015:SF22">
    <property type="entry name" value="GLYCOSYLTRANSFERASE"/>
    <property type="match status" value="1"/>
</dbReference>
<keyword evidence="3 10" id="KW-0328">Glycosyltransferase</keyword>
<comment type="similarity">
    <text evidence="10">Belongs to the glycosyltransferase 28 family. MurG subfamily.</text>
</comment>
<evidence type="ECO:0000313" key="14">
    <source>
        <dbReference type="Proteomes" id="UP000280819"/>
    </source>
</evidence>
<comment type="caution">
    <text evidence="13">The sequence shown here is derived from an EMBL/GenBank/DDBJ whole genome shotgun (WGS) entry which is preliminary data.</text>
</comment>
<dbReference type="GO" id="GO:0005975">
    <property type="term" value="P:carbohydrate metabolic process"/>
    <property type="evidence" value="ECO:0007669"/>
    <property type="project" value="InterPro"/>
</dbReference>
<keyword evidence="7 10" id="KW-0472">Membrane</keyword>
<dbReference type="InterPro" id="IPR004276">
    <property type="entry name" value="GlycoTrans_28_N"/>
</dbReference>
<evidence type="ECO:0000256" key="2">
    <source>
        <dbReference type="ARBA" id="ARBA00022618"/>
    </source>
</evidence>
<dbReference type="GO" id="GO:0009252">
    <property type="term" value="P:peptidoglycan biosynthetic process"/>
    <property type="evidence" value="ECO:0007669"/>
    <property type="project" value="UniProtKB-UniRule"/>
</dbReference>
<dbReference type="Proteomes" id="UP000280819">
    <property type="component" value="Unassembled WGS sequence"/>
</dbReference>
<evidence type="ECO:0000256" key="10">
    <source>
        <dbReference type="HAMAP-Rule" id="MF_00033"/>
    </source>
</evidence>
<feature type="binding site" evidence="10">
    <location>
        <position position="194"/>
    </location>
    <ligand>
        <name>UDP-N-acetyl-alpha-D-glucosamine</name>
        <dbReference type="ChEBI" id="CHEBI:57705"/>
    </ligand>
</feature>
<dbReference type="AlphaFoldDB" id="A0A3P1T7Z3"/>
<dbReference type="NCBIfam" id="TIGR01133">
    <property type="entry name" value="murG"/>
    <property type="match status" value="1"/>
</dbReference>
<dbReference type="GO" id="GO:0051301">
    <property type="term" value="P:cell division"/>
    <property type="evidence" value="ECO:0007669"/>
    <property type="project" value="UniProtKB-KW"/>
</dbReference>
<dbReference type="EC" id="2.4.1.227" evidence="10"/>
<evidence type="ECO:0000256" key="4">
    <source>
        <dbReference type="ARBA" id="ARBA00022679"/>
    </source>
</evidence>
<dbReference type="EMBL" id="RQZG01000008">
    <property type="protein sequence ID" value="RRD04946.1"/>
    <property type="molecule type" value="Genomic_DNA"/>
</dbReference>
<evidence type="ECO:0000256" key="3">
    <source>
        <dbReference type="ARBA" id="ARBA00022676"/>
    </source>
</evidence>
<name>A0A3P1T7Z3_9ACTN</name>
<dbReference type="InterPro" id="IPR007235">
    <property type="entry name" value="Glyco_trans_28_C"/>
</dbReference>
<evidence type="ECO:0000259" key="11">
    <source>
        <dbReference type="Pfam" id="PF03033"/>
    </source>
</evidence>
<evidence type="ECO:0000259" key="12">
    <source>
        <dbReference type="Pfam" id="PF04101"/>
    </source>
</evidence>
<dbReference type="CDD" id="cd03785">
    <property type="entry name" value="GT28_MurG"/>
    <property type="match status" value="1"/>
</dbReference>
<keyword evidence="2 10" id="KW-0132">Cell division</keyword>
<feature type="domain" description="Glycosyl transferase family 28 C-terminal" evidence="12">
    <location>
        <begin position="187"/>
        <end position="339"/>
    </location>
</feature>
<feature type="binding site" evidence="10">
    <location>
        <begin position="11"/>
        <end position="13"/>
    </location>
    <ligand>
        <name>UDP-N-acetyl-alpha-D-glucosamine</name>
        <dbReference type="ChEBI" id="CHEBI:57705"/>
    </ligand>
</feature>
<sequence>MTRVVLAGGGTAGHTSPLIATAQALQDLDPQVEITCIGTAKGLETKVIPRAGLSLELIRPVPLPRTLNLDLVKLPWNLVQSVREARAILRRARAEVLVGFGGYVSIPAYLAARTMRVPVCVHEANRVVGVANKVAARFARFTGYTFPETRIRGGVRIGMPINRSITSPAISRQEARQRFGLDVERPTLLVSGGSQGARAINEAVMAAVPDLLGKGIQVLHVLGGKNFTERDVVITDPSGARYVPVAYVDDMVEAYMAADLMVGRAGAGTVMETAVLGLPVVFVPLPWGNGEQARNAAGLVADGAGIMLPEAELGAARLVEVVVPVITDPKELTRMGELARPHSPADAADVLARKALLAASREEEK</sequence>
<dbReference type="GO" id="GO:0071555">
    <property type="term" value="P:cell wall organization"/>
    <property type="evidence" value="ECO:0007669"/>
    <property type="project" value="UniProtKB-KW"/>
</dbReference>
<comment type="subcellular location">
    <subcellularLocation>
        <location evidence="10">Cell membrane</location>
        <topology evidence="10">Peripheral membrane protein</topology>
        <orientation evidence="10">Cytoplasmic side</orientation>
    </subcellularLocation>
</comment>
<comment type="function">
    <text evidence="10">Cell wall formation. Catalyzes the transfer of a GlcNAc subunit on undecaprenyl-pyrophosphoryl-MurNAc-pentapeptide (lipid intermediate I) to form undecaprenyl-pyrophosphoryl-MurNAc-(pentapeptide)GlcNAc (lipid intermediate II).</text>
</comment>
<evidence type="ECO:0000256" key="5">
    <source>
        <dbReference type="ARBA" id="ARBA00022960"/>
    </source>
</evidence>
<dbReference type="PANTHER" id="PTHR21015">
    <property type="entry name" value="UDP-N-ACETYLGLUCOSAMINE--N-ACETYLMURAMYL-(PENTAPEPTIDE) PYROPHOSPHORYL-UNDECAPRENOL N-ACETYLGLUCOSAMINE TRANSFERASE 1"/>
    <property type="match status" value="1"/>
</dbReference>
<dbReference type="GO" id="GO:0051991">
    <property type="term" value="F:UDP-N-acetyl-D-glucosamine:N-acetylmuramoyl-L-alanyl-D-glutamyl-meso-2,6-diaminopimelyl-D-alanyl-D-alanine-diphosphoundecaprenol 4-beta-N-acetylglucosaminlytransferase activity"/>
    <property type="evidence" value="ECO:0007669"/>
    <property type="project" value="RHEA"/>
</dbReference>
<dbReference type="Gene3D" id="3.40.50.2000">
    <property type="entry name" value="Glycogen Phosphorylase B"/>
    <property type="match status" value="2"/>
</dbReference>
<comment type="catalytic activity">
    <reaction evidence="10">
        <text>di-trans,octa-cis-undecaprenyl diphospho-N-acetyl-alpha-D-muramoyl-L-alanyl-D-glutamyl-meso-2,6-diaminopimeloyl-D-alanyl-D-alanine + UDP-N-acetyl-alpha-D-glucosamine = di-trans,octa-cis-undecaprenyl diphospho-[N-acetyl-alpha-D-glucosaminyl-(1-&gt;4)]-N-acetyl-alpha-D-muramoyl-L-alanyl-D-glutamyl-meso-2,6-diaminopimeloyl-D-alanyl-D-alanine + UDP + H(+)</text>
        <dbReference type="Rhea" id="RHEA:31227"/>
        <dbReference type="ChEBI" id="CHEBI:15378"/>
        <dbReference type="ChEBI" id="CHEBI:57705"/>
        <dbReference type="ChEBI" id="CHEBI:58223"/>
        <dbReference type="ChEBI" id="CHEBI:61387"/>
        <dbReference type="ChEBI" id="CHEBI:61388"/>
        <dbReference type="EC" id="2.4.1.227"/>
    </reaction>
</comment>
<evidence type="ECO:0000256" key="7">
    <source>
        <dbReference type="ARBA" id="ARBA00023136"/>
    </source>
</evidence>
<dbReference type="SUPFAM" id="SSF53756">
    <property type="entry name" value="UDP-Glycosyltransferase/glycogen phosphorylase"/>
    <property type="match status" value="1"/>
</dbReference>
<accession>A0A3P1T7Z3</accession>
<dbReference type="GO" id="GO:0005886">
    <property type="term" value="C:plasma membrane"/>
    <property type="evidence" value="ECO:0007669"/>
    <property type="project" value="UniProtKB-SubCell"/>
</dbReference>